<accession>A0ACC2B7D9</accession>
<dbReference type="Proteomes" id="UP001162992">
    <property type="component" value="Chromosome 17"/>
</dbReference>
<proteinExistence type="predicted"/>
<comment type="caution">
    <text evidence="1">The sequence shown here is derived from an EMBL/GenBank/DDBJ whole genome shotgun (WGS) entry which is preliminary data.</text>
</comment>
<reference evidence="2" key="1">
    <citation type="journal article" date="2024" name="Proc. Natl. Acad. Sci. U.S.A.">
        <title>Extraordinary preservation of gene collinearity over three hundred million years revealed in homosporous lycophytes.</title>
        <authorList>
            <person name="Li C."/>
            <person name="Wickell D."/>
            <person name="Kuo L.Y."/>
            <person name="Chen X."/>
            <person name="Nie B."/>
            <person name="Liao X."/>
            <person name="Peng D."/>
            <person name="Ji J."/>
            <person name="Jenkins J."/>
            <person name="Williams M."/>
            <person name="Shu S."/>
            <person name="Plott C."/>
            <person name="Barry K."/>
            <person name="Rajasekar S."/>
            <person name="Grimwood J."/>
            <person name="Han X."/>
            <person name="Sun S."/>
            <person name="Hou Z."/>
            <person name="He W."/>
            <person name="Dai G."/>
            <person name="Sun C."/>
            <person name="Schmutz J."/>
            <person name="Leebens-Mack J.H."/>
            <person name="Li F.W."/>
            <person name="Wang L."/>
        </authorList>
    </citation>
    <scope>NUCLEOTIDE SEQUENCE [LARGE SCALE GENOMIC DNA]</scope>
    <source>
        <strain evidence="2">cv. PW_Plant_1</strain>
    </source>
</reference>
<evidence type="ECO:0000313" key="2">
    <source>
        <dbReference type="Proteomes" id="UP001162992"/>
    </source>
</evidence>
<name>A0ACC2B7D9_DIPCM</name>
<dbReference type="EMBL" id="CM055108">
    <property type="protein sequence ID" value="KAJ7525668.1"/>
    <property type="molecule type" value="Genomic_DNA"/>
</dbReference>
<keyword evidence="2" id="KW-1185">Reference proteome</keyword>
<gene>
    <name evidence="1" type="ORF">O6H91_17G061000</name>
</gene>
<sequence length="347" mass="39207">MNFQIQSFQAWLFWLHMQIWFVNILQMSHITTVINFQEEFIQTSRGSKLYTCRWLPADKEIKGLVFLCHGYGAECSIFMKGSGDNLARAGYSVYGIDHQGHGKSDGLRCYITKFEDLVDDCIAFFNSVKEKIENKNKPAFLLGESMGGCIALLISLKEPNAWDGAILVAPMCKISEKVKPPVIVMKTLSALSPLIGSWKIVPSRNVIDAAFKVLTKRAQVRANPYTYQGKPRVKTALELLNASQKLEKNLHEITIPFLVLHGEADTVTDPEVSQALYDSAKSSDKTFTLYPELWHSLLYGETDEDIDRVLFDIISWLDERTSREILKATMNMHETISKGLQDISSTL</sequence>
<organism evidence="1 2">
    <name type="scientific">Diphasiastrum complanatum</name>
    <name type="common">Issler's clubmoss</name>
    <name type="synonym">Lycopodium complanatum</name>
    <dbReference type="NCBI Taxonomy" id="34168"/>
    <lineage>
        <taxon>Eukaryota</taxon>
        <taxon>Viridiplantae</taxon>
        <taxon>Streptophyta</taxon>
        <taxon>Embryophyta</taxon>
        <taxon>Tracheophyta</taxon>
        <taxon>Lycopodiopsida</taxon>
        <taxon>Lycopodiales</taxon>
        <taxon>Lycopodiaceae</taxon>
        <taxon>Lycopodioideae</taxon>
        <taxon>Diphasiastrum</taxon>
    </lineage>
</organism>
<protein>
    <submittedName>
        <fullName evidence="1">Uncharacterized protein</fullName>
    </submittedName>
</protein>
<evidence type="ECO:0000313" key="1">
    <source>
        <dbReference type="EMBL" id="KAJ7525668.1"/>
    </source>
</evidence>